<evidence type="ECO:0000256" key="1">
    <source>
        <dbReference type="SAM" id="MobiDB-lite"/>
    </source>
</evidence>
<organism evidence="2 3">
    <name type="scientific">Actinomadura yumaensis</name>
    <dbReference type="NCBI Taxonomy" id="111807"/>
    <lineage>
        <taxon>Bacteria</taxon>
        <taxon>Bacillati</taxon>
        <taxon>Actinomycetota</taxon>
        <taxon>Actinomycetes</taxon>
        <taxon>Streptosporangiales</taxon>
        <taxon>Thermomonosporaceae</taxon>
        <taxon>Actinomadura</taxon>
    </lineage>
</organism>
<feature type="compositionally biased region" description="Low complexity" evidence="1">
    <location>
        <begin position="28"/>
        <end position="56"/>
    </location>
</feature>
<sequence length="732" mass="74121">MSGWNDHVSAALLGTERRPAPPPPLPTVPDDASGADDAPGAGDAAGADDASGAGEVAGAGDAAGRLLDQAALLAVQRRAGRVPERVADTGGEPGRIELIAPAPAEEVPAVPPAAAARLARILAGEQIRVLPEWLDAAAARGLRVPARLLPELLEKGRGDRMLRPSIARAAGRRGVWLALRNTDWAYLVGSGDDPGGGADVWETGSRNQRVAHLTRLRGTDPAAAREALRGTWAREPAPDRAAFLATFEHGLSPDDEEFLESALEDRGKDVRQLASDLLARLPGSAYGRRMADRARACLRPETRTVRLREQTWIVVEPPRAHDEDLARDGVPFHPSGSFAPSGRAGGGPVGTRAAWLREILARTPLETWTELFGLPPMEIVCLPVADAAEEGGRAARDVHIGWARAALRQRDTAWARALLKGGVVVDEPEALADLLPVLPAAERDPAAADLIRWVEGHPDLLRVLERVPGPWSGVLADAVVAILTAAARRPSHRHEHTLVQLCRLADQRLAPAAAVRLEPPDAASEPEPTPAATSAPASAPTSGPTSAPASGPASAPASGPASAPASGPASVSPSGPTSGRASGPASGPASRPAPGPASGPASRPQSGYASGPASAPASGPASGPTSGPTPGPAAGPGPRPASRPQSGYASGPASASPSGPASGRAAGPAAGAAPGQGAGRAAGPVSGSPSGDASGSVGGSGRAVAGSATARAIGELTETLRFRDDMLKELTQ</sequence>
<dbReference type="EMBL" id="JBHSXS010000034">
    <property type="protein sequence ID" value="MFC6885137.1"/>
    <property type="molecule type" value="Genomic_DNA"/>
</dbReference>
<gene>
    <name evidence="2" type="ORF">ACFQKB_35650</name>
</gene>
<feature type="region of interest" description="Disordered" evidence="1">
    <location>
        <begin position="519"/>
        <end position="706"/>
    </location>
</feature>
<evidence type="ECO:0000313" key="3">
    <source>
        <dbReference type="Proteomes" id="UP001596380"/>
    </source>
</evidence>
<accession>A0ABW2CTL4</accession>
<feature type="compositionally biased region" description="Low complexity" evidence="1">
    <location>
        <begin position="598"/>
        <end position="626"/>
    </location>
</feature>
<evidence type="ECO:0000313" key="2">
    <source>
        <dbReference type="EMBL" id="MFC6885137.1"/>
    </source>
</evidence>
<keyword evidence="3" id="KW-1185">Reference proteome</keyword>
<feature type="compositionally biased region" description="Low complexity" evidence="1">
    <location>
        <begin position="642"/>
        <end position="673"/>
    </location>
</feature>
<proteinExistence type="predicted"/>
<feature type="compositionally biased region" description="Low complexity" evidence="1">
    <location>
        <begin position="681"/>
        <end position="695"/>
    </location>
</feature>
<name>A0ABW2CTL4_9ACTN</name>
<dbReference type="Pfam" id="PF18944">
    <property type="entry name" value="DUF5691"/>
    <property type="match status" value="1"/>
</dbReference>
<feature type="region of interest" description="Disordered" evidence="1">
    <location>
        <begin position="1"/>
        <end position="56"/>
    </location>
</feature>
<dbReference type="Proteomes" id="UP001596380">
    <property type="component" value="Unassembled WGS sequence"/>
</dbReference>
<protein>
    <submittedName>
        <fullName evidence="2">DUF5691 domain-containing protein</fullName>
    </submittedName>
</protein>
<feature type="compositionally biased region" description="Pro residues" evidence="1">
    <location>
        <begin position="627"/>
        <end position="641"/>
    </location>
</feature>
<comment type="caution">
    <text evidence="2">The sequence shown here is derived from an EMBL/GenBank/DDBJ whole genome shotgun (WGS) entry which is preliminary data.</text>
</comment>
<reference evidence="3" key="1">
    <citation type="journal article" date="2019" name="Int. J. Syst. Evol. Microbiol.">
        <title>The Global Catalogue of Microorganisms (GCM) 10K type strain sequencing project: providing services to taxonomists for standard genome sequencing and annotation.</title>
        <authorList>
            <consortium name="The Broad Institute Genomics Platform"/>
            <consortium name="The Broad Institute Genome Sequencing Center for Infectious Disease"/>
            <person name="Wu L."/>
            <person name="Ma J."/>
        </authorList>
    </citation>
    <scope>NUCLEOTIDE SEQUENCE [LARGE SCALE GENOMIC DNA]</scope>
    <source>
        <strain evidence="3">JCM 3369</strain>
    </source>
</reference>
<dbReference type="InterPro" id="IPR043746">
    <property type="entry name" value="DUF5691"/>
</dbReference>
<dbReference type="RefSeq" id="WP_378063899.1">
    <property type="nucleotide sequence ID" value="NZ_JBHSXS010000034.1"/>
</dbReference>
<feature type="compositionally biased region" description="Low complexity" evidence="1">
    <location>
        <begin position="520"/>
        <end position="590"/>
    </location>
</feature>